<name>A0ABP1BMF0_9BRYO</name>
<sequence length="72" mass="7711">MVAMGAISSIYVGHSCPSNGCCVPAASERAKRALRLLSATTERVLFVAHICTLLAFFPPLFSLFLFGFSAPF</sequence>
<keyword evidence="3" id="KW-1185">Reference proteome</keyword>
<keyword evidence="1" id="KW-1133">Transmembrane helix</keyword>
<gene>
    <name evidence="2" type="ORF">CSSPJE1EN2_LOCUS19034</name>
</gene>
<dbReference type="EMBL" id="OZ023706">
    <property type="protein sequence ID" value="CAK9876992.1"/>
    <property type="molecule type" value="Genomic_DNA"/>
</dbReference>
<protein>
    <submittedName>
        <fullName evidence="2">Uncharacterized protein</fullName>
    </submittedName>
</protein>
<evidence type="ECO:0000256" key="1">
    <source>
        <dbReference type="SAM" id="Phobius"/>
    </source>
</evidence>
<keyword evidence="1" id="KW-0472">Membrane</keyword>
<organism evidence="2 3">
    <name type="scientific">Sphagnum jensenii</name>
    <dbReference type="NCBI Taxonomy" id="128206"/>
    <lineage>
        <taxon>Eukaryota</taxon>
        <taxon>Viridiplantae</taxon>
        <taxon>Streptophyta</taxon>
        <taxon>Embryophyta</taxon>
        <taxon>Bryophyta</taxon>
        <taxon>Sphagnophytina</taxon>
        <taxon>Sphagnopsida</taxon>
        <taxon>Sphagnales</taxon>
        <taxon>Sphagnaceae</taxon>
        <taxon>Sphagnum</taxon>
    </lineage>
</organism>
<accession>A0ABP1BMF0</accession>
<reference evidence="2" key="1">
    <citation type="submission" date="2024-03" db="EMBL/GenBank/DDBJ databases">
        <authorList>
            <consortium name="ELIXIR-Norway"/>
            <consortium name="Elixir Norway"/>
        </authorList>
    </citation>
    <scope>NUCLEOTIDE SEQUENCE</scope>
</reference>
<dbReference type="Proteomes" id="UP001497522">
    <property type="component" value="Chromosome 5"/>
</dbReference>
<feature type="transmembrane region" description="Helical" evidence="1">
    <location>
        <begin position="44"/>
        <end position="68"/>
    </location>
</feature>
<proteinExistence type="predicted"/>
<evidence type="ECO:0000313" key="2">
    <source>
        <dbReference type="EMBL" id="CAK9876992.1"/>
    </source>
</evidence>
<evidence type="ECO:0000313" key="3">
    <source>
        <dbReference type="Proteomes" id="UP001497522"/>
    </source>
</evidence>
<keyword evidence="1" id="KW-0812">Transmembrane</keyword>